<keyword evidence="4 7" id="KW-0812">Transmembrane</keyword>
<feature type="transmembrane region" description="Helical" evidence="7">
    <location>
        <begin position="311"/>
        <end position="333"/>
    </location>
</feature>
<dbReference type="Gene3D" id="1.20.1250.20">
    <property type="entry name" value="MFS general substrate transporter like domains"/>
    <property type="match status" value="1"/>
</dbReference>
<protein>
    <submittedName>
        <fullName evidence="9">MFS transporter</fullName>
    </submittedName>
</protein>
<dbReference type="STRING" id="1869.MB27_07875"/>
<dbReference type="InterPro" id="IPR010290">
    <property type="entry name" value="TM_effector"/>
</dbReference>
<feature type="transmembrane region" description="Helical" evidence="7">
    <location>
        <begin position="287"/>
        <end position="305"/>
    </location>
</feature>
<feature type="transmembrane region" description="Helical" evidence="7">
    <location>
        <begin position="259"/>
        <end position="278"/>
    </location>
</feature>
<evidence type="ECO:0000256" key="5">
    <source>
        <dbReference type="ARBA" id="ARBA00022989"/>
    </source>
</evidence>
<comment type="subcellular location">
    <subcellularLocation>
        <location evidence="1">Cell membrane</location>
        <topology evidence="1">Multi-pass membrane protein</topology>
    </subcellularLocation>
</comment>
<keyword evidence="5 7" id="KW-1133">Transmembrane helix</keyword>
<organism evidence="9 10">
    <name type="scientific">Actinoplanes utahensis</name>
    <dbReference type="NCBI Taxonomy" id="1869"/>
    <lineage>
        <taxon>Bacteria</taxon>
        <taxon>Bacillati</taxon>
        <taxon>Actinomycetota</taxon>
        <taxon>Actinomycetes</taxon>
        <taxon>Micromonosporales</taxon>
        <taxon>Micromonosporaceae</taxon>
        <taxon>Actinoplanes</taxon>
    </lineage>
</organism>
<evidence type="ECO:0000313" key="9">
    <source>
        <dbReference type="EMBL" id="KHD78013.1"/>
    </source>
</evidence>
<dbReference type="SUPFAM" id="SSF103473">
    <property type="entry name" value="MFS general substrate transporter"/>
    <property type="match status" value="1"/>
</dbReference>
<dbReference type="GO" id="GO:0022857">
    <property type="term" value="F:transmembrane transporter activity"/>
    <property type="evidence" value="ECO:0007669"/>
    <property type="project" value="InterPro"/>
</dbReference>
<keyword evidence="2" id="KW-0813">Transport</keyword>
<feature type="transmembrane region" description="Helical" evidence="7">
    <location>
        <begin position="76"/>
        <end position="96"/>
    </location>
</feature>
<dbReference type="AlphaFoldDB" id="A0A0A6USP8"/>
<dbReference type="Proteomes" id="UP000054537">
    <property type="component" value="Unassembled WGS sequence"/>
</dbReference>
<evidence type="ECO:0000256" key="3">
    <source>
        <dbReference type="ARBA" id="ARBA00022475"/>
    </source>
</evidence>
<accession>A0A0A6USP8</accession>
<comment type="caution">
    <text evidence="9">The sequence shown here is derived from an EMBL/GenBank/DDBJ whole genome shotgun (WGS) entry which is preliminary data.</text>
</comment>
<evidence type="ECO:0000256" key="1">
    <source>
        <dbReference type="ARBA" id="ARBA00004651"/>
    </source>
</evidence>
<dbReference type="Pfam" id="PF05977">
    <property type="entry name" value="MFS_3"/>
    <property type="match status" value="1"/>
</dbReference>
<dbReference type="PANTHER" id="PTHR23513:SF6">
    <property type="entry name" value="MAJOR FACILITATOR SUPERFAMILY ASSOCIATED DOMAIN-CONTAINING PROTEIN"/>
    <property type="match status" value="1"/>
</dbReference>
<dbReference type="EMBL" id="JRTT01000007">
    <property type="protein sequence ID" value="KHD78013.1"/>
    <property type="molecule type" value="Genomic_DNA"/>
</dbReference>
<dbReference type="PANTHER" id="PTHR23513">
    <property type="entry name" value="INTEGRAL MEMBRANE EFFLUX PROTEIN-RELATED"/>
    <property type="match status" value="1"/>
</dbReference>
<keyword evidence="6 7" id="KW-0472">Membrane</keyword>
<feature type="transmembrane region" description="Helical" evidence="7">
    <location>
        <begin position="102"/>
        <end position="122"/>
    </location>
</feature>
<dbReference type="PROSITE" id="PS50850">
    <property type="entry name" value="MFS"/>
    <property type="match status" value="1"/>
</dbReference>
<dbReference type="OrthoDB" id="3811961at2"/>
<evidence type="ECO:0000256" key="2">
    <source>
        <dbReference type="ARBA" id="ARBA00022448"/>
    </source>
</evidence>
<proteinExistence type="predicted"/>
<keyword evidence="10" id="KW-1185">Reference proteome</keyword>
<evidence type="ECO:0000259" key="8">
    <source>
        <dbReference type="PROSITE" id="PS50850"/>
    </source>
</evidence>
<name>A0A0A6USP8_ACTUT</name>
<evidence type="ECO:0000313" key="10">
    <source>
        <dbReference type="Proteomes" id="UP000054537"/>
    </source>
</evidence>
<dbReference type="InterPro" id="IPR036259">
    <property type="entry name" value="MFS_trans_sf"/>
</dbReference>
<feature type="transmembrane region" description="Helical" evidence="7">
    <location>
        <begin position="44"/>
        <end position="64"/>
    </location>
</feature>
<keyword evidence="3" id="KW-1003">Cell membrane</keyword>
<evidence type="ECO:0000256" key="4">
    <source>
        <dbReference type="ARBA" id="ARBA00022692"/>
    </source>
</evidence>
<feature type="domain" description="Major facilitator superfamily (MFS) profile" evidence="8">
    <location>
        <begin position="220"/>
        <end position="410"/>
    </location>
</feature>
<evidence type="ECO:0000256" key="6">
    <source>
        <dbReference type="ARBA" id="ARBA00023136"/>
    </source>
</evidence>
<reference evidence="9 10" key="1">
    <citation type="submission" date="2014-10" db="EMBL/GenBank/DDBJ databases">
        <title>Draft genome sequence of Actinoplanes utahensis NRRL 12052.</title>
        <authorList>
            <person name="Velasco-Bucheli B."/>
            <person name="del Cerro C."/>
            <person name="Hormigo D."/>
            <person name="Garcia J.L."/>
            <person name="Acebal C."/>
            <person name="Arroyo M."/>
            <person name="de la Mata I."/>
        </authorList>
    </citation>
    <scope>NUCLEOTIDE SEQUENCE [LARGE SCALE GENOMIC DNA]</scope>
    <source>
        <strain evidence="9 10">NRRL 12052</strain>
    </source>
</reference>
<gene>
    <name evidence="9" type="ORF">MB27_07875</name>
</gene>
<feature type="transmembrane region" description="Helical" evidence="7">
    <location>
        <begin position="12"/>
        <end position="38"/>
    </location>
</feature>
<dbReference type="GO" id="GO:0005886">
    <property type="term" value="C:plasma membrane"/>
    <property type="evidence" value="ECO:0007669"/>
    <property type="project" value="UniProtKB-SubCell"/>
</dbReference>
<evidence type="ECO:0000256" key="7">
    <source>
        <dbReference type="SAM" id="Phobius"/>
    </source>
</evidence>
<sequence>MRRVALGSDFRRLWLAYAASEAGTGIGFGAIPLVAILVLDAPAWQVSMLATVSGLAAAAIAVPAGPWVEFRHKRPVMVGADLVRAFALLSVPLALWLEVLGYGQLIAVATVQTTAAIVFAAAGGAHLKALVPAADRPAAMGRMEATFWTAYSAGPPLGGALTSWVGVTWTIAVDALSFLLSAAGVRRLRSPEPPPPVRAPTGDRWTEIAAGWRYVFAHRDLRAMFLNAQLFGSGIMASSPLLAVLMLDELSFPAWQYGLAWGLPCLGGVLGALTLAPLTRRYGQRRVLLVFGVWRAVWLCALAVTPAGLPGLILVVVVEFFALYGTGVFNPAFAAYRLEQTEDRYLARVISAWSISSRVCQPIGIALGGVLAALTDVRTALAFCGVAVLASCLLLPWRPAPVTIPAHPPQ</sequence>
<dbReference type="InterPro" id="IPR020846">
    <property type="entry name" value="MFS_dom"/>
</dbReference>
<feature type="transmembrane region" description="Helical" evidence="7">
    <location>
        <begin position="223"/>
        <end position="247"/>
    </location>
</feature>
<dbReference type="CDD" id="cd06173">
    <property type="entry name" value="MFS_MefA_like"/>
    <property type="match status" value="1"/>
</dbReference>
<dbReference type="eggNOG" id="COG2814">
    <property type="taxonomic scope" value="Bacteria"/>
</dbReference>